<evidence type="ECO:0000313" key="3">
    <source>
        <dbReference type="Proteomes" id="UP000091820"/>
    </source>
</evidence>
<keyword evidence="1" id="KW-0812">Transmembrane</keyword>
<dbReference type="AlphaFoldDB" id="A0A1A9X2I3"/>
<keyword evidence="3" id="KW-1185">Reference proteome</keyword>
<proteinExistence type="predicted"/>
<evidence type="ECO:0000313" key="2">
    <source>
        <dbReference type="EnsemblMetazoa" id="GBRI041908-PA"/>
    </source>
</evidence>
<protein>
    <submittedName>
        <fullName evidence="2">Uncharacterized protein</fullName>
    </submittedName>
</protein>
<organism evidence="2 3">
    <name type="scientific">Glossina brevipalpis</name>
    <dbReference type="NCBI Taxonomy" id="37001"/>
    <lineage>
        <taxon>Eukaryota</taxon>
        <taxon>Metazoa</taxon>
        <taxon>Ecdysozoa</taxon>
        <taxon>Arthropoda</taxon>
        <taxon>Hexapoda</taxon>
        <taxon>Insecta</taxon>
        <taxon>Pterygota</taxon>
        <taxon>Neoptera</taxon>
        <taxon>Endopterygota</taxon>
        <taxon>Diptera</taxon>
        <taxon>Brachycera</taxon>
        <taxon>Muscomorpha</taxon>
        <taxon>Hippoboscoidea</taxon>
        <taxon>Glossinidae</taxon>
        <taxon>Glossina</taxon>
    </lineage>
</organism>
<keyword evidence="1" id="KW-0472">Membrane</keyword>
<keyword evidence="1" id="KW-1133">Transmembrane helix</keyword>
<name>A0A1A9X2I3_9MUSC</name>
<reference evidence="3" key="1">
    <citation type="submission" date="2014-03" db="EMBL/GenBank/DDBJ databases">
        <authorList>
            <person name="Aksoy S."/>
            <person name="Warren W."/>
            <person name="Wilson R.K."/>
        </authorList>
    </citation>
    <scope>NUCLEOTIDE SEQUENCE [LARGE SCALE GENOMIC DNA]</scope>
    <source>
        <strain evidence="3">IAEA</strain>
    </source>
</reference>
<dbReference type="VEuPathDB" id="VectorBase:GBRI041908"/>
<evidence type="ECO:0000256" key="1">
    <source>
        <dbReference type="SAM" id="Phobius"/>
    </source>
</evidence>
<feature type="transmembrane region" description="Helical" evidence="1">
    <location>
        <begin position="16"/>
        <end position="36"/>
    </location>
</feature>
<feature type="transmembrane region" description="Helical" evidence="1">
    <location>
        <begin position="100"/>
        <end position="116"/>
    </location>
</feature>
<sequence>MITTTCKRELNDKLKVLCRLLCLCIVTDIVIITMTTTNRLIKKFFRNVFQVVWVTIESTFIAYLIKTICGDHGKSFNYVSQKSLKENLCLSVIILEKQKAYVGIILALIVIPPYLIHLKVPGRTIDRGRNNLNHNFCLKIY</sequence>
<reference evidence="2" key="2">
    <citation type="submission" date="2020-05" db="UniProtKB">
        <authorList>
            <consortium name="EnsemblMetazoa"/>
        </authorList>
    </citation>
    <scope>IDENTIFICATION</scope>
    <source>
        <strain evidence="2">IAEA</strain>
    </source>
</reference>
<dbReference type="Proteomes" id="UP000091820">
    <property type="component" value="Unassembled WGS sequence"/>
</dbReference>
<accession>A0A1A9X2I3</accession>
<dbReference type="EnsemblMetazoa" id="GBRI041908-RA">
    <property type="protein sequence ID" value="GBRI041908-PA"/>
    <property type="gene ID" value="GBRI041908"/>
</dbReference>